<dbReference type="AlphaFoldDB" id="A0A2M9XHB8"/>
<dbReference type="EMBL" id="NPDN01000001">
    <property type="protein sequence ID" value="PJZ27063.1"/>
    <property type="molecule type" value="Genomic_DNA"/>
</dbReference>
<feature type="domain" description="SHOCT" evidence="1">
    <location>
        <begin position="264"/>
        <end position="290"/>
    </location>
</feature>
<dbReference type="OrthoDB" id="342667at2"/>
<dbReference type="Proteomes" id="UP000232196">
    <property type="component" value="Unassembled WGS sequence"/>
</dbReference>
<accession>A0A2M9XHB8</accession>
<sequence length="294" mass="33511">MAACLKKPIRAKKKNLKLLSFFLTLLFTISCLSSQRKGMASSSDSIVLYYLKKSSETPLFLQAETWLPTASGVLTGAGPDQLDKTEFISRWEKLFKFTGVADTGVLNSEPIRLFTEEEASRLGELLFRAEAEIPDGLPQAYQVIIKREDPIRPGLRIRRTIFYIRKSPEGIILEFSEIGQVLDFQTTYSFRDWTLAPISKPEPSSRNSIYLPEIRPEGLDYLTFATEGEEVKNRILVKNGFWTANPSKKKVVTPTKKIPKTIEDRLRTLQELLDKGLISKQEYEKKKAEIIKEL</sequence>
<name>A0A2M9XHB8_9LEPT</name>
<dbReference type="PROSITE" id="PS51257">
    <property type="entry name" value="PROKAR_LIPOPROTEIN"/>
    <property type="match status" value="1"/>
</dbReference>
<reference evidence="2 3" key="1">
    <citation type="submission" date="2017-07" db="EMBL/GenBank/DDBJ databases">
        <title>Leptospira spp. isolated from tropical soils.</title>
        <authorList>
            <person name="Thibeaux R."/>
            <person name="Iraola G."/>
            <person name="Ferres I."/>
            <person name="Bierque E."/>
            <person name="Girault D."/>
            <person name="Soupe-Gilbert M.-E."/>
            <person name="Picardeau M."/>
            <person name="Goarant C."/>
        </authorList>
    </citation>
    <scope>NUCLEOTIDE SEQUENCE [LARGE SCALE GENOMIC DNA]</scope>
    <source>
        <strain evidence="2 3">MCA1-C-A1</strain>
    </source>
</reference>
<evidence type="ECO:0000259" key="1">
    <source>
        <dbReference type="Pfam" id="PF09851"/>
    </source>
</evidence>
<dbReference type="Pfam" id="PF09851">
    <property type="entry name" value="SHOCT"/>
    <property type="match status" value="1"/>
</dbReference>
<dbReference type="InterPro" id="IPR018649">
    <property type="entry name" value="SHOCT"/>
</dbReference>
<organism evidence="2 3">
    <name type="scientific">Leptospira hartskeerlii</name>
    <dbReference type="NCBI Taxonomy" id="2023177"/>
    <lineage>
        <taxon>Bacteria</taxon>
        <taxon>Pseudomonadati</taxon>
        <taxon>Spirochaetota</taxon>
        <taxon>Spirochaetia</taxon>
        <taxon>Leptospirales</taxon>
        <taxon>Leptospiraceae</taxon>
        <taxon>Leptospira</taxon>
    </lineage>
</organism>
<gene>
    <name evidence="2" type="ORF">CH357_00395</name>
</gene>
<proteinExistence type="predicted"/>
<evidence type="ECO:0000313" key="3">
    <source>
        <dbReference type="Proteomes" id="UP000232196"/>
    </source>
</evidence>
<dbReference type="NCBIfam" id="NF047484">
    <property type="entry name" value="LA1326_LA4305"/>
    <property type="match status" value="1"/>
</dbReference>
<evidence type="ECO:0000313" key="2">
    <source>
        <dbReference type="EMBL" id="PJZ27063.1"/>
    </source>
</evidence>
<protein>
    <recommendedName>
        <fullName evidence="1">SHOCT domain-containing protein</fullName>
    </recommendedName>
</protein>
<comment type="caution">
    <text evidence="2">The sequence shown here is derived from an EMBL/GenBank/DDBJ whole genome shotgun (WGS) entry which is preliminary data.</text>
</comment>
<keyword evidence="3" id="KW-1185">Reference proteome</keyword>